<keyword evidence="4" id="KW-1185">Reference proteome</keyword>
<evidence type="ECO:0000256" key="1">
    <source>
        <dbReference type="SAM" id="MobiDB-lite"/>
    </source>
</evidence>
<dbReference type="SUPFAM" id="SSF47459">
    <property type="entry name" value="HLH, helix-loop-helix DNA-binding domain"/>
    <property type="match status" value="1"/>
</dbReference>
<protein>
    <submittedName>
        <fullName evidence="3">Basic helix-loop-helix protein</fullName>
    </submittedName>
</protein>
<dbReference type="PROSITE" id="PS50888">
    <property type="entry name" value="BHLH"/>
    <property type="match status" value="1"/>
</dbReference>
<feature type="compositionally biased region" description="Low complexity" evidence="1">
    <location>
        <begin position="67"/>
        <end position="119"/>
    </location>
</feature>
<dbReference type="Pfam" id="PF00010">
    <property type="entry name" value="HLH"/>
    <property type="match status" value="1"/>
</dbReference>
<feature type="region of interest" description="Disordered" evidence="1">
    <location>
        <begin position="46"/>
        <end position="121"/>
    </location>
</feature>
<sequence>MENNQDVQEVLNTLSNSISASESFASSNESFAASIAKAASAVAAMESTHYAEQQQKDHEQLQRIAAQHQQEVQQEHQQQVQQLKEEQQQQQQQHDQQDQHQQQQQQPQPQVLPPQEQDPTTAVLQAAALQDEQHQQVLQHIATAAAEAGSTLATVPITASPQPPAKAAVGSAEWHKIRRDNHKEVERRRRETINDGINGLAKMVPNCDKNKGSILKEAVKYIKSVLVENERLTGEIAIATTAKYEIEKYLMEKSVAEATIHSLNLQHEQLKREYEELRQKMDEAEGGPSIKKQRTE</sequence>
<dbReference type="Proteomes" id="UP000723463">
    <property type="component" value="Unassembled WGS sequence"/>
</dbReference>
<dbReference type="SMART" id="SM00353">
    <property type="entry name" value="HLH"/>
    <property type="match status" value="1"/>
</dbReference>
<dbReference type="InterPro" id="IPR036638">
    <property type="entry name" value="HLH_DNA-bd_sf"/>
</dbReference>
<reference evidence="3" key="1">
    <citation type="journal article" date="2020" name="Fungal Divers.">
        <title>Resolving the Mortierellaceae phylogeny through synthesis of multi-gene phylogenetics and phylogenomics.</title>
        <authorList>
            <person name="Vandepol N."/>
            <person name="Liber J."/>
            <person name="Desiro A."/>
            <person name="Na H."/>
            <person name="Kennedy M."/>
            <person name="Barry K."/>
            <person name="Grigoriev I.V."/>
            <person name="Miller A.N."/>
            <person name="O'Donnell K."/>
            <person name="Stajich J.E."/>
            <person name="Bonito G."/>
        </authorList>
    </citation>
    <scope>NUCLEOTIDE SEQUENCE</scope>
    <source>
        <strain evidence="3">NRRL 2591</strain>
    </source>
</reference>
<comment type="caution">
    <text evidence="3">The sequence shown here is derived from an EMBL/GenBank/DDBJ whole genome shotgun (WGS) entry which is preliminary data.</text>
</comment>
<dbReference type="PANTHER" id="PTHR47787:SF1">
    <property type="entry name" value="CENTROMERE-BINDING PROTEIN 1"/>
    <property type="match status" value="1"/>
</dbReference>
<accession>A0A9P6K720</accession>
<proteinExistence type="predicted"/>
<dbReference type="Gene3D" id="4.10.280.10">
    <property type="entry name" value="Helix-loop-helix DNA-binding domain"/>
    <property type="match status" value="1"/>
</dbReference>
<feature type="domain" description="BHLH" evidence="2">
    <location>
        <begin position="177"/>
        <end position="225"/>
    </location>
</feature>
<name>A0A9P6K720_9FUNG</name>
<dbReference type="PANTHER" id="PTHR47787">
    <property type="entry name" value="CENTROMERE-BINDING PROTEIN 1"/>
    <property type="match status" value="1"/>
</dbReference>
<dbReference type="GO" id="GO:0005634">
    <property type="term" value="C:nucleus"/>
    <property type="evidence" value="ECO:0007669"/>
    <property type="project" value="TreeGrafter"/>
</dbReference>
<evidence type="ECO:0000313" key="3">
    <source>
        <dbReference type="EMBL" id="KAF9549407.1"/>
    </source>
</evidence>
<dbReference type="AlphaFoldDB" id="A0A9P6K720"/>
<organism evidence="3 4">
    <name type="scientific">Mortierella hygrophila</name>
    <dbReference type="NCBI Taxonomy" id="979708"/>
    <lineage>
        <taxon>Eukaryota</taxon>
        <taxon>Fungi</taxon>
        <taxon>Fungi incertae sedis</taxon>
        <taxon>Mucoromycota</taxon>
        <taxon>Mortierellomycotina</taxon>
        <taxon>Mortierellomycetes</taxon>
        <taxon>Mortierellales</taxon>
        <taxon>Mortierellaceae</taxon>
        <taxon>Mortierella</taxon>
    </lineage>
</organism>
<dbReference type="GO" id="GO:0046983">
    <property type="term" value="F:protein dimerization activity"/>
    <property type="evidence" value="ECO:0007669"/>
    <property type="project" value="InterPro"/>
</dbReference>
<dbReference type="InterPro" id="IPR011598">
    <property type="entry name" value="bHLH_dom"/>
</dbReference>
<gene>
    <name evidence="3" type="primary">CBF1_2</name>
    <name evidence="3" type="ORF">EC957_003796</name>
</gene>
<evidence type="ECO:0000313" key="4">
    <source>
        <dbReference type="Proteomes" id="UP000723463"/>
    </source>
</evidence>
<dbReference type="GO" id="GO:0003700">
    <property type="term" value="F:DNA-binding transcription factor activity"/>
    <property type="evidence" value="ECO:0007669"/>
    <property type="project" value="TreeGrafter"/>
</dbReference>
<dbReference type="EMBL" id="JAAAXW010000019">
    <property type="protein sequence ID" value="KAF9549407.1"/>
    <property type="molecule type" value="Genomic_DNA"/>
</dbReference>
<evidence type="ECO:0000259" key="2">
    <source>
        <dbReference type="PROSITE" id="PS50888"/>
    </source>
</evidence>
<feature type="region of interest" description="Disordered" evidence="1">
    <location>
        <begin position="277"/>
        <end position="296"/>
    </location>
</feature>